<reference evidence="2" key="1">
    <citation type="journal article" date="2020" name="bioRxiv">
        <title>Whole genome comparisons of ergot fungi reveals the divergence and evolution of species within the genus Claviceps are the result of varying mechanisms driving genome evolution and host range expansion.</title>
        <authorList>
            <person name="Wyka S.A."/>
            <person name="Mondo S.J."/>
            <person name="Liu M."/>
            <person name="Dettman J."/>
            <person name="Nalam V."/>
            <person name="Broders K.D."/>
        </authorList>
    </citation>
    <scope>NUCLEOTIDE SEQUENCE</scope>
    <source>
        <strain evidence="2">CCC 602</strain>
    </source>
</reference>
<name>A0A9P7N9L7_9HYPO</name>
<protein>
    <recommendedName>
        <fullName evidence="4">Adhesin domain-containing protein</fullName>
    </recommendedName>
</protein>
<sequence length="467" mass="49917">MGGEHGLGWRPSSQCRNTPCKFDRVAADITFDRGRTLRIEQRPERRSPHDGGRPPDVSGQVLMRPSGEARKLGSVEVEMVSNDETLAAEASIRVGHDGTQAVIIITPRVVDWWDDHDGLAPCIQIRVTVYVPRGGYLDAMDLDVVHLDVGVARDLDMEVGHGTTIRTIVGNIKTWSFRESKDAVDDDDDENGDPFSLQSPRILVKTVSGTIDGWFPLYDLLHMESSSGHISPQVAPKSSNDKSATAETATLAVHSVSGNVSIREPCVSASGRARPSQTTLLPRRDYVVEVVTTSGAIEATVAASSRAEFHSVSGDVSLELLPCLGLTPKSSETMLLRTNTNSGVTTVTVLEPRTVDDRCAQASSLRTHPEARSTGQDAGLSDLQSSHRSISGGIKIAYPASWTGRFKADTISGNISAGGQGVGITRSSRGIPKTVEGEKGEGNSWARVSCVSGNVALWVGDPSDQAD</sequence>
<comment type="caution">
    <text evidence="2">The sequence shown here is derived from an EMBL/GenBank/DDBJ whole genome shotgun (WGS) entry which is preliminary data.</text>
</comment>
<keyword evidence="3" id="KW-1185">Reference proteome</keyword>
<gene>
    <name evidence="2" type="ORF">E4U43_000333</name>
</gene>
<evidence type="ECO:0000256" key="1">
    <source>
        <dbReference type="SAM" id="MobiDB-lite"/>
    </source>
</evidence>
<dbReference type="AlphaFoldDB" id="A0A9P7N9L7"/>
<dbReference type="OrthoDB" id="3539644at2759"/>
<accession>A0A9P7N9L7</accession>
<evidence type="ECO:0008006" key="4">
    <source>
        <dbReference type="Google" id="ProtNLM"/>
    </source>
</evidence>
<dbReference type="Proteomes" id="UP000748025">
    <property type="component" value="Unassembled WGS sequence"/>
</dbReference>
<proteinExistence type="predicted"/>
<feature type="region of interest" description="Disordered" evidence="1">
    <location>
        <begin position="34"/>
        <end position="62"/>
    </location>
</feature>
<evidence type="ECO:0000313" key="3">
    <source>
        <dbReference type="Proteomes" id="UP000748025"/>
    </source>
</evidence>
<evidence type="ECO:0000313" key="2">
    <source>
        <dbReference type="EMBL" id="KAG6007347.1"/>
    </source>
</evidence>
<feature type="compositionally biased region" description="Basic and acidic residues" evidence="1">
    <location>
        <begin position="34"/>
        <end position="53"/>
    </location>
</feature>
<feature type="region of interest" description="Disordered" evidence="1">
    <location>
        <begin position="360"/>
        <end position="386"/>
    </location>
</feature>
<organism evidence="2 3">
    <name type="scientific">Claviceps pusilla</name>
    <dbReference type="NCBI Taxonomy" id="123648"/>
    <lineage>
        <taxon>Eukaryota</taxon>
        <taxon>Fungi</taxon>
        <taxon>Dikarya</taxon>
        <taxon>Ascomycota</taxon>
        <taxon>Pezizomycotina</taxon>
        <taxon>Sordariomycetes</taxon>
        <taxon>Hypocreomycetidae</taxon>
        <taxon>Hypocreales</taxon>
        <taxon>Clavicipitaceae</taxon>
        <taxon>Claviceps</taxon>
    </lineage>
</organism>
<dbReference type="EMBL" id="SRPW01001093">
    <property type="protein sequence ID" value="KAG6007347.1"/>
    <property type="molecule type" value="Genomic_DNA"/>
</dbReference>